<gene>
    <name evidence="7" type="ORF">Apau_0407</name>
</gene>
<dbReference type="STRING" id="584708.Apau_0407"/>
<sequence length="132" mass="13095">MSIHEHFVGPMGGVLMSLIAFSIVFLVILGLMLVMFATKMLAHSLDAAAKAKSAATPDASASGAKAVAVAPQTPVAVTGPAEDGELVAVIAAAIAAACGRAVAVTGIRPVLPAGGALASSWKMAGRMEQLEG</sequence>
<dbReference type="AlphaFoldDB" id="E3CZ68"/>
<dbReference type="Pfam" id="PF04277">
    <property type="entry name" value="OAD_gamma"/>
    <property type="match status" value="1"/>
</dbReference>
<dbReference type="OrthoDB" id="6198at2"/>
<comment type="subcellular location">
    <subcellularLocation>
        <location evidence="1">Cell membrane</location>
    </subcellularLocation>
</comment>
<evidence type="ECO:0000256" key="5">
    <source>
        <dbReference type="ARBA" id="ARBA00023136"/>
    </source>
</evidence>
<dbReference type="eggNOG" id="ENOG5032YP6">
    <property type="taxonomic scope" value="Bacteria"/>
</dbReference>
<feature type="transmembrane region" description="Helical" evidence="6">
    <location>
        <begin position="12"/>
        <end position="36"/>
    </location>
</feature>
<keyword evidence="5 6" id="KW-0472">Membrane</keyword>
<dbReference type="GO" id="GO:0005886">
    <property type="term" value="C:plasma membrane"/>
    <property type="evidence" value="ECO:0007669"/>
    <property type="project" value="UniProtKB-SubCell"/>
</dbReference>
<proteinExistence type="predicted"/>
<keyword evidence="8" id="KW-1185">Reference proteome</keyword>
<keyword evidence="3 6" id="KW-0812">Transmembrane</keyword>
<organism evidence="7 8">
    <name type="scientific">Aminomonas paucivorans DSM 12260</name>
    <dbReference type="NCBI Taxonomy" id="584708"/>
    <lineage>
        <taxon>Bacteria</taxon>
        <taxon>Thermotogati</taxon>
        <taxon>Synergistota</taxon>
        <taxon>Synergistia</taxon>
        <taxon>Synergistales</taxon>
        <taxon>Synergistaceae</taxon>
        <taxon>Aminomonas</taxon>
    </lineage>
</organism>
<evidence type="ECO:0000256" key="4">
    <source>
        <dbReference type="ARBA" id="ARBA00022989"/>
    </source>
</evidence>
<protein>
    <submittedName>
        <fullName evidence="7">Sodium pump decarboxylase gamma subunit</fullName>
    </submittedName>
</protein>
<evidence type="ECO:0000256" key="2">
    <source>
        <dbReference type="ARBA" id="ARBA00022475"/>
    </source>
</evidence>
<evidence type="ECO:0000256" key="3">
    <source>
        <dbReference type="ARBA" id="ARBA00022692"/>
    </source>
</evidence>
<keyword evidence="4 6" id="KW-1133">Transmembrane helix</keyword>
<dbReference type="Proteomes" id="UP000005096">
    <property type="component" value="Chromosome"/>
</dbReference>
<dbReference type="HOGENOM" id="CLU_156502_0_0_0"/>
<reference evidence="7 8" key="1">
    <citation type="journal article" date="2010" name="Stand. Genomic Sci.">
        <title>Non-contiguous finished genome sequence of Aminomonas paucivorans type strain (GLU-3).</title>
        <authorList>
            <person name="Pitluck S."/>
            <person name="Yasawong M."/>
            <person name="Held B."/>
            <person name="Lapidus A."/>
            <person name="Nolan M."/>
            <person name="Copeland A."/>
            <person name="Lucas S."/>
            <person name="Del Rio T.G."/>
            <person name="Tice H."/>
            <person name="Cheng J.F."/>
            <person name="Chertkov O."/>
            <person name="Goodwin L."/>
            <person name="Tapia R."/>
            <person name="Han C."/>
            <person name="Liolios K."/>
            <person name="Ivanova N."/>
            <person name="Mavromatis K."/>
            <person name="Ovchinnikova G."/>
            <person name="Pati A."/>
            <person name="Chen A."/>
            <person name="Palaniappan K."/>
            <person name="Land M."/>
            <person name="Hauser L."/>
            <person name="Chang Y.J."/>
            <person name="Jeffries C.D."/>
            <person name="Pukall R."/>
            <person name="Spring S."/>
            <person name="Rohde M."/>
            <person name="Sikorski J."/>
            <person name="Goker M."/>
            <person name="Woyke T."/>
            <person name="Bristow J."/>
            <person name="Eisen J.A."/>
            <person name="Markowitz V."/>
            <person name="Hugenholtz P."/>
            <person name="Kyrpides N.C."/>
            <person name="Klenk H.P."/>
        </authorList>
    </citation>
    <scope>NUCLEOTIDE SEQUENCE [LARGE SCALE GENOMIC DNA]</scope>
    <source>
        <strain evidence="7 8">DSM 12260</strain>
    </source>
</reference>
<dbReference type="EMBL" id="CM001022">
    <property type="protein sequence ID" value="EFQ22841.1"/>
    <property type="molecule type" value="Genomic_DNA"/>
</dbReference>
<name>E3CZ68_9BACT</name>
<keyword evidence="2" id="KW-1003">Cell membrane</keyword>
<dbReference type="RefSeq" id="WP_006299991.1">
    <property type="nucleotide sequence ID" value="NZ_CM001022.1"/>
</dbReference>
<dbReference type="InterPro" id="IPR005899">
    <property type="entry name" value="Na_pump_deCOase"/>
</dbReference>
<dbReference type="GO" id="GO:0015081">
    <property type="term" value="F:sodium ion transmembrane transporter activity"/>
    <property type="evidence" value="ECO:0007669"/>
    <property type="project" value="InterPro"/>
</dbReference>
<evidence type="ECO:0000256" key="6">
    <source>
        <dbReference type="SAM" id="Phobius"/>
    </source>
</evidence>
<dbReference type="PaxDb" id="584708-Apau_0407"/>
<dbReference type="GO" id="GO:0036376">
    <property type="term" value="P:sodium ion export across plasma membrane"/>
    <property type="evidence" value="ECO:0007669"/>
    <property type="project" value="InterPro"/>
</dbReference>
<evidence type="ECO:0000313" key="8">
    <source>
        <dbReference type="Proteomes" id="UP000005096"/>
    </source>
</evidence>
<evidence type="ECO:0000256" key="1">
    <source>
        <dbReference type="ARBA" id="ARBA00004236"/>
    </source>
</evidence>
<accession>E3CZ68</accession>
<evidence type="ECO:0000313" key="7">
    <source>
        <dbReference type="EMBL" id="EFQ22841.1"/>
    </source>
</evidence>